<evidence type="ECO:0000313" key="9">
    <source>
        <dbReference type="Proteomes" id="UP000032266"/>
    </source>
</evidence>
<accession>A0A0C5VT23</accession>
<dbReference type="Proteomes" id="UP000032266">
    <property type="component" value="Chromosome"/>
</dbReference>
<name>A0A0C5VT23_9GAMM</name>
<evidence type="ECO:0000256" key="3">
    <source>
        <dbReference type="ARBA" id="ARBA00009789"/>
    </source>
</evidence>
<dbReference type="EC" id="2.7.7.60" evidence="7"/>
<dbReference type="NCBIfam" id="TIGR00453">
    <property type="entry name" value="ispD"/>
    <property type="match status" value="1"/>
</dbReference>
<dbReference type="AlphaFoldDB" id="A0A0C5VT23"/>
<dbReference type="Gene3D" id="3.90.550.10">
    <property type="entry name" value="Spore Coat Polysaccharide Biosynthesis Protein SpsA, Chain A"/>
    <property type="match status" value="1"/>
</dbReference>
<evidence type="ECO:0000256" key="4">
    <source>
        <dbReference type="ARBA" id="ARBA00022679"/>
    </source>
</evidence>
<dbReference type="HOGENOM" id="CLU_061281_3_1_6"/>
<dbReference type="GO" id="GO:0050518">
    <property type="term" value="F:2-C-methyl-D-erythritol 4-phosphate cytidylyltransferase activity"/>
    <property type="evidence" value="ECO:0007669"/>
    <property type="project" value="UniProtKB-UniRule"/>
</dbReference>
<comment type="catalytic activity">
    <reaction evidence="1 7">
        <text>2-C-methyl-D-erythritol 4-phosphate + CTP + H(+) = 4-CDP-2-C-methyl-D-erythritol + diphosphate</text>
        <dbReference type="Rhea" id="RHEA:13429"/>
        <dbReference type="ChEBI" id="CHEBI:15378"/>
        <dbReference type="ChEBI" id="CHEBI:33019"/>
        <dbReference type="ChEBI" id="CHEBI:37563"/>
        <dbReference type="ChEBI" id="CHEBI:57823"/>
        <dbReference type="ChEBI" id="CHEBI:58262"/>
        <dbReference type="EC" id="2.7.7.60"/>
    </reaction>
</comment>
<dbReference type="PANTHER" id="PTHR32125:SF4">
    <property type="entry name" value="2-C-METHYL-D-ERYTHRITOL 4-PHOSPHATE CYTIDYLYLTRANSFERASE, CHLOROPLASTIC"/>
    <property type="match status" value="1"/>
</dbReference>
<dbReference type="SUPFAM" id="SSF53448">
    <property type="entry name" value="Nucleotide-diphospho-sugar transferases"/>
    <property type="match status" value="1"/>
</dbReference>
<dbReference type="FunFam" id="3.90.550.10:FF:000003">
    <property type="entry name" value="2-C-methyl-D-erythritol 4-phosphate cytidylyltransferase"/>
    <property type="match status" value="1"/>
</dbReference>
<sequence>MRAEYPKQYLPVQGRMIIEWTLELFLSIPYIQGIVVSVRHDDQRWAECDYYHDPRIVTVYGGKERSDSVLSAVNWVYEHQPRSAWVMIHDVVRPCVRTDDLNRLYSRCLNSGRSAILAVPVSDTIKHVQHETINHTVDRTVLWQAQTPQMFPLEALKRAFENVIRDGHAVTDDASVMELYGHVVDVVTAHRDNIKITTPEDLELVEMILARGK</sequence>
<dbReference type="InterPro" id="IPR001228">
    <property type="entry name" value="IspD"/>
</dbReference>
<keyword evidence="5 7" id="KW-0548">Nucleotidyltransferase</keyword>
<dbReference type="HAMAP" id="MF_00108">
    <property type="entry name" value="IspD"/>
    <property type="match status" value="1"/>
</dbReference>
<comment type="function">
    <text evidence="7">Catalyzes the formation of 4-diphosphocytidyl-2-C-methyl-D-erythritol from CTP and 2-C-methyl-D-erythritol 4-phosphate (MEP).</text>
</comment>
<dbReference type="InterPro" id="IPR029044">
    <property type="entry name" value="Nucleotide-diphossugar_trans"/>
</dbReference>
<evidence type="ECO:0000256" key="1">
    <source>
        <dbReference type="ARBA" id="ARBA00001282"/>
    </source>
</evidence>
<dbReference type="InterPro" id="IPR018294">
    <property type="entry name" value="ISPD_synthase_CS"/>
</dbReference>
<comment type="pathway">
    <text evidence="2 7">Isoprenoid biosynthesis; isopentenyl diphosphate biosynthesis via DXP pathway; isopentenyl diphosphate from 1-deoxy-D-xylulose 5-phosphate: step 2/6.</text>
</comment>
<proteinExistence type="inferred from homology"/>
<keyword evidence="4 7" id="KW-0808">Transferase</keyword>
<keyword evidence="6 7" id="KW-0414">Isoprene biosynthesis</keyword>
<keyword evidence="9" id="KW-1185">Reference proteome</keyword>
<dbReference type="PANTHER" id="PTHR32125">
    <property type="entry name" value="2-C-METHYL-D-ERYTHRITOL 4-PHOSPHATE CYTIDYLYLTRANSFERASE, CHLOROPLASTIC"/>
    <property type="match status" value="1"/>
</dbReference>
<dbReference type="GO" id="GO:0019288">
    <property type="term" value="P:isopentenyl diphosphate biosynthetic process, methylerythritol 4-phosphate pathway"/>
    <property type="evidence" value="ECO:0007669"/>
    <property type="project" value="UniProtKB-UniRule"/>
</dbReference>
<evidence type="ECO:0000256" key="5">
    <source>
        <dbReference type="ARBA" id="ARBA00022695"/>
    </source>
</evidence>
<evidence type="ECO:0000256" key="2">
    <source>
        <dbReference type="ARBA" id="ARBA00004787"/>
    </source>
</evidence>
<feature type="site" description="Positions MEP for the nucleophilic attack" evidence="7">
    <location>
        <position position="139"/>
    </location>
</feature>
<dbReference type="EMBL" id="CP007142">
    <property type="protein sequence ID" value="AJQ96483.1"/>
    <property type="molecule type" value="Genomic_DNA"/>
</dbReference>
<dbReference type="InterPro" id="IPR034683">
    <property type="entry name" value="IspD/TarI"/>
</dbReference>
<protein>
    <recommendedName>
        <fullName evidence="7">2-C-methyl-D-erythritol 4-phosphate cytidylyltransferase</fullName>
        <ecNumber evidence="7">2.7.7.60</ecNumber>
    </recommendedName>
    <alternativeName>
        <fullName evidence="7">4-diphosphocytidyl-2C-methyl-D-erythritol synthase</fullName>
    </alternativeName>
    <alternativeName>
        <fullName evidence="7">MEP cytidylyltransferase</fullName>
        <shortName evidence="7">MCT</shortName>
    </alternativeName>
</protein>
<dbReference type="KEGG" id="gsn:YC6258_04451"/>
<dbReference type="PATRIC" id="fig|1445510.3.peg.4415"/>
<organism evidence="8 9">
    <name type="scientific">Gynuella sunshinyii YC6258</name>
    <dbReference type="NCBI Taxonomy" id="1445510"/>
    <lineage>
        <taxon>Bacteria</taxon>
        <taxon>Pseudomonadati</taxon>
        <taxon>Pseudomonadota</taxon>
        <taxon>Gammaproteobacteria</taxon>
        <taxon>Oceanospirillales</taxon>
        <taxon>Saccharospirillaceae</taxon>
        <taxon>Gynuella</taxon>
    </lineage>
</organism>
<dbReference type="CDD" id="cd02516">
    <property type="entry name" value="CDP-ME_synthetase"/>
    <property type="match status" value="1"/>
</dbReference>
<evidence type="ECO:0000256" key="7">
    <source>
        <dbReference type="HAMAP-Rule" id="MF_00108"/>
    </source>
</evidence>
<evidence type="ECO:0000256" key="6">
    <source>
        <dbReference type="ARBA" id="ARBA00023229"/>
    </source>
</evidence>
<evidence type="ECO:0000313" key="8">
    <source>
        <dbReference type="EMBL" id="AJQ96483.1"/>
    </source>
</evidence>
<dbReference type="InterPro" id="IPR050088">
    <property type="entry name" value="IspD/TarI_cytidylyltransf_bact"/>
</dbReference>
<feature type="site" description="Transition state stabilizer" evidence="7">
    <location>
        <position position="7"/>
    </location>
</feature>
<dbReference type="STRING" id="1445510.YC6258_04451"/>
<comment type="similarity">
    <text evidence="3 7">Belongs to the IspD/TarI cytidylyltransferase family. IspD subfamily.</text>
</comment>
<feature type="site" description="Positions MEP for the nucleophilic attack" evidence="7">
    <location>
        <position position="195"/>
    </location>
</feature>
<dbReference type="Pfam" id="PF01128">
    <property type="entry name" value="IspD"/>
    <property type="match status" value="1"/>
</dbReference>
<comment type="caution">
    <text evidence="7">Lacks conserved residue(s) required for the propagation of feature annotation.</text>
</comment>
<reference evidence="8 9" key="1">
    <citation type="submission" date="2014-01" db="EMBL/GenBank/DDBJ databases">
        <title>Full genme sequencing of cellulolytic bacterium Gynuella sunshinyii YC6258T gen. nov., sp. nov.</title>
        <authorList>
            <person name="Khan H."/>
            <person name="Chung E.J."/>
            <person name="Chung Y.R."/>
        </authorList>
    </citation>
    <scope>NUCLEOTIDE SEQUENCE [LARGE SCALE GENOMIC DNA]</scope>
    <source>
        <strain evidence="8 9">YC6258</strain>
    </source>
</reference>
<gene>
    <name evidence="7" type="primary">ispD</name>
    <name evidence="8" type="ORF">YC6258_04451</name>
</gene>
<dbReference type="PROSITE" id="PS01295">
    <property type="entry name" value="ISPD"/>
    <property type="match status" value="1"/>
</dbReference>
<dbReference type="UniPathway" id="UPA00056">
    <property type="reaction ID" value="UER00093"/>
</dbReference>